<reference evidence="2" key="3">
    <citation type="journal article" date="2000" name="Genome Res.">
        <title>RIKEN integrated sequence analysis (RISA) system--384-format sequencing pipeline with 384 multicapillary sequencer.</title>
        <authorList>
            <person name="Shibata K."/>
            <person name="Itoh M."/>
            <person name="Aizawa K."/>
            <person name="Nagaoka S."/>
            <person name="Sasaki N."/>
            <person name="Carninci P."/>
            <person name="Konno H."/>
            <person name="Akiyama J."/>
            <person name="Nishi K."/>
            <person name="Kitsunai T."/>
            <person name="Tashiro H."/>
            <person name="Itoh M."/>
            <person name="Sumi N."/>
            <person name="Ishii Y."/>
            <person name="Nakamura S."/>
            <person name="Hazama M."/>
            <person name="Nishine T."/>
            <person name="Harada A."/>
            <person name="Yamamoto R."/>
            <person name="Matsumoto H."/>
            <person name="Sakaguchi S."/>
            <person name="Ikegami T."/>
            <person name="Kashiwagi K."/>
            <person name="Fujiwake S."/>
            <person name="Inoue K."/>
            <person name="Togawa Y."/>
            <person name="Izawa M."/>
            <person name="Ohara E."/>
            <person name="Watahiki M."/>
            <person name="Yoneda Y."/>
            <person name="Ishikawa T."/>
            <person name="Ozawa K."/>
            <person name="Tanaka T."/>
            <person name="Matsuura S."/>
            <person name="Kawai J."/>
            <person name="Okazaki Y."/>
            <person name="Muramatsu M."/>
            <person name="Inoue Y."/>
            <person name="Kira A."/>
            <person name="Hayashizaki Y."/>
        </authorList>
    </citation>
    <scope>NUCLEOTIDE SEQUENCE</scope>
    <source>
        <strain evidence="2">C57BL/6J</strain>
        <tissue evidence="2">Thymus</tissue>
    </source>
</reference>
<proteinExistence type="evidence at transcript level"/>
<gene>
    <name evidence="3" type="primary">Gm9888</name>
</gene>
<dbReference type="AlphaFoldDB" id="Q8C9E7"/>
<reference evidence="2" key="7">
    <citation type="journal article" date="2005" name="Science">
        <title>The Transcriptional Landscape of the Mammalian Genome.</title>
        <authorList>
            <consortium name="The FANTOM Consortium"/>
            <consortium name="Riken Genome Exploration Research Group and Genome Science Group (Genome Network Project Core Group)"/>
        </authorList>
    </citation>
    <scope>NUCLEOTIDE SEQUENCE</scope>
    <source>
        <strain evidence="2">C57BL/6J</strain>
        <tissue evidence="2">Thymus</tissue>
    </source>
</reference>
<reference evidence="2" key="8">
    <citation type="journal article" date="2005" name="Science">
        <title>Antisense Transcription in the Mammalian Transcriptome.</title>
        <authorList>
            <consortium name="RIKEN Genome Exploration Research Group and Genome Science Group (Genome Network Project Core Group) and the FANTOM Consortium"/>
        </authorList>
    </citation>
    <scope>NUCLEOTIDE SEQUENCE</scope>
    <source>
        <strain evidence="2">C57BL/6J</strain>
        <tissue evidence="2">Thymus</tissue>
    </source>
</reference>
<evidence type="ECO:0000313" key="3">
    <source>
        <dbReference type="MGI" id="MGI:3642202"/>
    </source>
</evidence>
<feature type="compositionally biased region" description="Basic and acidic residues" evidence="1">
    <location>
        <begin position="114"/>
        <end position="124"/>
    </location>
</feature>
<reference evidence="2" key="4">
    <citation type="journal article" date="2001" name="Nature">
        <title>Functional annotation of a full-length mouse cDNA collection.</title>
        <authorList>
            <consortium name="The RIKEN Genome Exploration Research Group Phase II Team and the FANTOM Consortium"/>
        </authorList>
    </citation>
    <scope>NUCLEOTIDE SEQUENCE</scope>
    <source>
        <strain evidence="2">C57BL/6J</strain>
        <tissue evidence="2">Thymus</tissue>
    </source>
</reference>
<name>Q8C9E7_MOUSE</name>
<dbReference type="MGI" id="MGI:3642202">
    <property type="gene designation" value="Gm9888"/>
</dbReference>
<feature type="region of interest" description="Disordered" evidence="1">
    <location>
        <begin position="1"/>
        <end position="156"/>
    </location>
</feature>
<sequence>MAGDSRRLSLPQPGCETCGLEKRKEDEEELAPRVSGAVGERVHPVQQSLRGLAWPQRAAAAARGPDEPRSMRHRATQPGLAASEARGPLAGEAGTGRGGASGAGRTAPSSQLRPDPERTREQMPRKPLPSRHAEVGLAWAGNRTPGALASPRSAPPRSQLVMSLQGFFCVGAAATRY</sequence>
<dbReference type="EMBL" id="AK042275">
    <property type="protein sequence ID" value="BAC31211.1"/>
    <property type="molecule type" value="mRNA"/>
</dbReference>
<reference evidence="2" key="6">
    <citation type="journal article" date="2002" name="Nature">
        <title>Analysis of the mouse transcriptome based on functional annotation of 60,770 full-length cDNAs.</title>
        <authorList>
            <consortium name="The FANTOM Consortium and the RIKEN Genome Exploration Research Group Phase I and II Team"/>
        </authorList>
    </citation>
    <scope>NUCLEOTIDE SEQUENCE</scope>
    <source>
        <strain evidence="2">C57BL/6J</strain>
        <tissue evidence="2">Thymus</tissue>
    </source>
</reference>
<evidence type="ECO:0000313" key="2">
    <source>
        <dbReference type="EMBL" id="BAC31211.1"/>
    </source>
</evidence>
<protein>
    <submittedName>
        <fullName evidence="2">Uncharacterized protein</fullName>
    </submittedName>
</protein>
<reference evidence="2" key="2">
    <citation type="journal article" date="2000" name="Genome Res.">
        <title>Normalization and subtraction of cap-trapper-selected cDNAs to prepare full-length cDNA libraries for rapid discovery of new genes.</title>
        <authorList>
            <person name="Carninci P."/>
            <person name="Shibata Y."/>
            <person name="Hayatsu N."/>
            <person name="Sugahara Y."/>
            <person name="Shibata K."/>
            <person name="Itoh M."/>
            <person name="Konno H."/>
            <person name="Okazaki Y."/>
            <person name="Muramatsu M."/>
            <person name="Hayashizaki Y."/>
        </authorList>
    </citation>
    <scope>NUCLEOTIDE SEQUENCE</scope>
    <source>
        <strain evidence="2">C57BL/6J</strain>
        <tissue evidence="2">Thymus</tissue>
    </source>
</reference>
<reference evidence="2" key="5">
    <citation type="submission" date="2001-07" db="EMBL/GenBank/DDBJ databases">
        <authorList>
            <person name="Adachi J."/>
            <person name="Aizawa K."/>
            <person name="Akimura T."/>
            <person name="Arakawa T."/>
            <person name="Bono H."/>
            <person name="Carninci P."/>
            <person name="Fukuda S."/>
            <person name="Furuno M."/>
            <person name="Hanagaki T."/>
            <person name="Hara A."/>
            <person name="Hashizume W."/>
            <person name="Hayashida K."/>
            <person name="Hayatsu N."/>
            <person name="Hiramoto K."/>
            <person name="Hiraoka T."/>
            <person name="Hirozane T."/>
            <person name="Hori F."/>
            <person name="Imotani K."/>
            <person name="Ishii Y."/>
            <person name="Itoh M."/>
            <person name="Kagawa I."/>
            <person name="Kasukawa T."/>
            <person name="Katoh H."/>
            <person name="Kawai J."/>
            <person name="Kojima Y."/>
            <person name="Kondo S."/>
            <person name="Konno H."/>
            <person name="Kouda M."/>
            <person name="Koya S."/>
            <person name="Kurihara C."/>
            <person name="Matsuyama T."/>
            <person name="Miyazaki A."/>
            <person name="Murata M."/>
            <person name="Nakamura M."/>
            <person name="Nishi K."/>
            <person name="Nomura K."/>
            <person name="Numazaki R."/>
            <person name="Ohno M."/>
            <person name="Ohsato N."/>
            <person name="Okazaki Y."/>
            <person name="Saito R."/>
            <person name="Saitoh H."/>
            <person name="Sakai C."/>
            <person name="Sakai K."/>
            <person name="Sakazume N."/>
            <person name="Sano H."/>
            <person name="Sasaki D."/>
            <person name="Shibata K."/>
            <person name="Shinagawa A."/>
            <person name="Shiraki T."/>
            <person name="Sogabe Y."/>
            <person name="Tagami M."/>
            <person name="Tagawa A."/>
            <person name="Takahashi F."/>
            <person name="Takaku-Akahira S."/>
            <person name="Takeda Y."/>
            <person name="Tanaka T."/>
            <person name="Tomaru A."/>
            <person name="Toya T."/>
            <person name="Yasunishi A."/>
            <person name="Muramatsu M."/>
            <person name="Hayashizaki Y."/>
        </authorList>
    </citation>
    <scope>NUCLEOTIDE SEQUENCE</scope>
    <source>
        <strain evidence="2">C57BL/6J</strain>
        <tissue evidence="2">Thymus</tissue>
    </source>
</reference>
<feature type="compositionally biased region" description="Gly residues" evidence="1">
    <location>
        <begin position="93"/>
        <end position="102"/>
    </location>
</feature>
<organism evidence="2">
    <name type="scientific">Mus musculus</name>
    <name type="common">Mouse</name>
    <dbReference type="NCBI Taxonomy" id="10090"/>
    <lineage>
        <taxon>Eukaryota</taxon>
        <taxon>Metazoa</taxon>
        <taxon>Chordata</taxon>
        <taxon>Craniata</taxon>
        <taxon>Vertebrata</taxon>
        <taxon>Euteleostomi</taxon>
        <taxon>Mammalia</taxon>
        <taxon>Eutheria</taxon>
        <taxon>Euarchontoglires</taxon>
        <taxon>Glires</taxon>
        <taxon>Rodentia</taxon>
        <taxon>Myomorpha</taxon>
        <taxon>Muroidea</taxon>
        <taxon>Muridae</taxon>
        <taxon>Murinae</taxon>
        <taxon>Mus</taxon>
        <taxon>Mus</taxon>
    </lineage>
</organism>
<dbReference type="AGR" id="MGI:3642202"/>
<evidence type="ECO:0000256" key="1">
    <source>
        <dbReference type="SAM" id="MobiDB-lite"/>
    </source>
</evidence>
<accession>Q8C9E7</accession>
<reference evidence="2" key="1">
    <citation type="journal article" date="1999" name="Methods Enzymol.">
        <title>High-efficiency full-length cDNA cloning.</title>
        <authorList>
            <person name="Carninci P."/>
            <person name="Hayashizaki Y."/>
        </authorList>
    </citation>
    <scope>NUCLEOTIDE SEQUENCE</scope>
    <source>
        <strain evidence="2">C57BL/6J</strain>
        <tissue evidence="2">Thymus</tissue>
    </source>
</reference>